<gene>
    <name evidence="2" type="ORF">GSCOC_T00016356001</name>
</gene>
<feature type="region of interest" description="Disordered" evidence="1">
    <location>
        <begin position="63"/>
        <end position="82"/>
    </location>
</feature>
<organism evidence="2 3">
    <name type="scientific">Coffea canephora</name>
    <name type="common">Robusta coffee</name>
    <dbReference type="NCBI Taxonomy" id="49390"/>
    <lineage>
        <taxon>Eukaryota</taxon>
        <taxon>Viridiplantae</taxon>
        <taxon>Streptophyta</taxon>
        <taxon>Embryophyta</taxon>
        <taxon>Tracheophyta</taxon>
        <taxon>Spermatophyta</taxon>
        <taxon>Magnoliopsida</taxon>
        <taxon>eudicotyledons</taxon>
        <taxon>Gunneridae</taxon>
        <taxon>Pentapetalae</taxon>
        <taxon>asterids</taxon>
        <taxon>lamiids</taxon>
        <taxon>Gentianales</taxon>
        <taxon>Rubiaceae</taxon>
        <taxon>Ixoroideae</taxon>
        <taxon>Gardenieae complex</taxon>
        <taxon>Bertiereae - Coffeeae clade</taxon>
        <taxon>Coffeeae</taxon>
        <taxon>Coffea</taxon>
    </lineage>
</organism>
<sequence>MRFLVSPIWDSPVRIPSKAARQNSSNSKAWIQIPNPLSSKLFRSSCSPADSRLWKFILPPSSPRGVISGRRTKSKKEEKGSEANSKRWINFSGMVIKMAVRVRNFKEIPRLVPKFYSVCYGSYQSSRGGIDNLWLRWLSSSHECLRNNKKLEWSRSLHSQR</sequence>
<dbReference type="AlphaFoldDB" id="A0A068U6P2"/>
<accession>A0A068U6P2</accession>
<name>A0A068U6P2_COFCA</name>
<dbReference type="Gramene" id="CDP03859">
    <property type="protein sequence ID" value="CDP03859"/>
    <property type="gene ID" value="GSCOC_T00016356001"/>
</dbReference>
<keyword evidence="3" id="KW-1185">Reference proteome</keyword>
<dbReference type="InParanoid" id="A0A068U6P2"/>
<proteinExistence type="predicted"/>
<reference evidence="3" key="1">
    <citation type="journal article" date="2014" name="Science">
        <title>The coffee genome provides insight into the convergent evolution of caffeine biosynthesis.</title>
        <authorList>
            <person name="Denoeud F."/>
            <person name="Carretero-Paulet L."/>
            <person name="Dereeper A."/>
            <person name="Droc G."/>
            <person name="Guyot R."/>
            <person name="Pietrella M."/>
            <person name="Zheng C."/>
            <person name="Alberti A."/>
            <person name="Anthony F."/>
            <person name="Aprea G."/>
            <person name="Aury J.M."/>
            <person name="Bento P."/>
            <person name="Bernard M."/>
            <person name="Bocs S."/>
            <person name="Campa C."/>
            <person name="Cenci A."/>
            <person name="Combes M.C."/>
            <person name="Crouzillat D."/>
            <person name="Da Silva C."/>
            <person name="Daddiego L."/>
            <person name="De Bellis F."/>
            <person name="Dussert S."/>
            <person name="Garsmeur O."/>
            <person name="Gayraud T."/>
            <person name="Guignon V."/>
            <person name="Jahn K."/>
            <person name="Jamilloux V."/>
            <person name="Joet T."/>
            <person name="Labadie K."/>
            <person name="Lan T."/>
            <person name="Leclercq J."/>
            <person name="Lepelley M."/>
            <person name="Leroy T."/>
            <person name="Li L.T."/>
            <person name="Librado P."/>
            <person name="Lopez L."/>
            <person name="Munoz A."/>
            <person name="Noel B."/>
            <person name="Pallavicini A."/>
            <person name="Perrotta G."/>
            <person name="Poncet V."/>
            <person name="Pot D."/>
            <person name="Priyono X."/>
            <person name="Rigoreau M."/>
            <person name="Rouard M."/>
            <person name="Rozas J."/>
            <person name="Tranchant-Dubreuil C."/>
            <person name="VanBuren R."/>
            <person name="Zhang Q."/>
            <person name="Andrade A.C."/>
            <person name="Argout X."/>
            <person name="Bertrand B."/>
            <person name="de Kochko A."/>
            <person name="Graziosi G."/>
            <person name="Henry R.J."/>
            <person name="Jayarama X."/>
            <person name="Ming R."/>
            <person name="Nagai C."/>
            <person name="Rounsley S."/>
            <person name="Sankoff D."/>
            <person name="Giuliano G."/>
            <person name="Albert V.A."/>
            <person name="Wincker P."/>
            <person name="Lashermes P."/>
        </authorList>
    </citation>
    <scope>NUCLEOTIDE SEQUENCE [LARGE SCALE GENOMIC DNA]</scope>
    <source>
        <strain evidence="3">cv. DH200-94</strain>
    </source>
</reference>
<evidence type="ECO:0000256" key="1">
    <source>
        <dbReference type="SAM" id="MobiDB-lite"/>
    </source>
</evidence>
<evidence type="ECO:0000313" key="2">
    <source>
        <dbReference type="EMBL" id="CDP03859.1"/>
    </source>
</evidence>
<dbReference type="Proteomes" id="UP000295252">
    <property type="component" value="Chromosome I"/>
</dbReference>
<protein>
    <submittedName>
        <fullName evidence="2">Uncharacterized protein</fullName>
    </submittedName>
</protein>
<evidence type="ECO:0000313" key="3">
    <source>
        <dbReference type="Proteomes" id="UP000295252"/>
    </source>
</evidence>
<dbReference type="EMBL" id="HG739095">
    <property type="protein sequence ID" value="CDP03859.1"/>
    <property type="molecule type" value="Genomic_DNA"/>
</dbReference>